<name>A0A9X4C6Q8_9PSED</name>
<dbReference type="Proteomes" id="UP001148185">
    <property type="component" value="Unassembled WGS sequence"/>
</dbReference>
<dbReference type="AlphaFoldDB" id="A0A9X4C6Q8"/>
<protein>
    <submittedName>
        <fullName evidence="1">Uncharacterized protein</fullName>
    </submittedName>
</protein>
<evidence type="ECO:0000313" key="2">
    <source>
        <dbReference type="Proteomes" id="UP001148185"/>
    </source>
</evidence>
<accession>A0A9X4C6Q8</accession>
<organism evidence="1 2">
    <name type="scientific">Pseudomonas shahriarae</name>
    <dbReference type="NCBI Taxonomy" id="2745512"/>
    <lineage>
        <taxon>Bacteria</taxon>
        <taxon>Pseudomonadati</taxon>
        <taxon>Pseudomonadota</taxon>
        <taxon>Gammaproteobacteria</taxon>
        <taxon>Pseudomonadales</taxon>
        <taxon>Pseudomonadaceae</taxon>
        <taxon>Pseudomonas</taxon>
    </lineage>
</organism>
<keyword evidence="2" id="KW-1185">Reference proteome</keyword>
<sequence>MPNFKMLQSVFTQAAALGVLIPNELKNLHDVLNEFVTVADGLVTSADNTGCCDELTVVDAVKVAALSKVVNSFRDQICELNQPSIEVSLSIFDRHGEPYASRVVNLAAAGVSDVVDHAAQAVLLHRAGKNMGSVMDELESALVVYDVIPDEGDWPLSGSTANVRIDLESIDIATGPVYGGATAASGKRALVDRSMLRGAPVHHMCVAYPGGGKFGIPPEATRDGAERLIRELGMVPMNLVVETQELGPDTLPGGCLTVSLPGNAVLVGEISDVMKYAAEHWDLRFRSLHPAEQSEVVDRMVRTVCADR</sequence>
<comment type="caution">
    <text evidence="1">The sequence shown here is derived from an EMBL/GenBank/DDBJ whole genome shotgun (WGS) entry which is preliminary data.</text>
</comment>
<dbReference type="EMBL" id="JAMDHA010000037">
    <property type="protein sequence ID" value="MDD1011127.1"/>
    <property type="molecule type" value="Genomic_DNA"/>
</dbReference>
<proteinExistence type="predicted"/>
<evidence type="ECO:0000313" key="1">
    <source>
        <dbReference type="EMBL" id="MDD1011127.1"/>
    </source>
</evidence>
<reference evidence="1 2" key="1">
    <citation type="submission" date="2022-05" db="EMBL/GenBank/DDBJ databases">
        <title>Novel Pseudomonas spp. Isolated from a Rainbow Trout Aquaculture Facility.</title>
        <authorList>
            <person name="Testerman T."/>
            <person name="Graf J."/>
        </authorList>
    </citation>
    <scope>NUCLEOTIDE SEQUENCE [LARGE SCALE GENOMIC DNA]</scope>
    <source>
        <strain evidence="1 2">ID1042</strain>
    </source>
</reference>
<gene>
    <name evidence="1" type="ORF">M5G27_27015</name>
</gene>
<dbReference type="RefSeq" id="WP_273878226.1">
    <property type="nucleotide sequence ID" value="NZ_JAMDHA010000037.1"/>
</dbReference>